<accession>A0A919MIN6</accession>
<evidence type="ECO:0000313" key="4">
    <source>
        <dbReference type="EMBL" id="GIE16219.1"/>
    </source>
</evidence>
<dbReference type="PANTHER" id="PTHR34599">
    <property type="entry name" value="PEROXIDASE-RELATED"/>
    <property type="match status" value="1"/>
</dbReference>
<dbReference type="AlphaFoldDB" id="A0A919MIN6"/>
<dbReference type="InterPro" id="IPR055161">
    <property type="entry name" value="NapH1-like_2nd"/>
</dbReference>
<dbReference type="SUPFAM" id="SSF48317">
    <property type="entry name" value="Acid phosphatase/Vanadium-dependent haloperoxidase"/>
    <property type="match status" value="1"/>
</dbReference>
<organism evidence="4 5">
    <name type="scientific">Paractinoplanes ferrugineus</name>
    <dbReference type="NCBI Taxonomy" id="113564"/>
    <lineage>
        <taxon>Bacteria</taxon>
        <taxon>Bacillati</taxon>
        <taxon>Actinomycetota</taxon>
        <taxon>Actinomycetes</taxon>
        <taxon>Micromonosporales</taxon>
        <taxon>Micromonosporaceae</taxon>
        <taxon>Paractinoplanes</taxon>
    </lineage>
</organism>
<keyword evidence="1" id="KW-0732">Signal</keyword>
<comment type="caution">
    <text evidence="4">The sequence shown here is derived from an EMBL/GenBank/DDBJ whole genome shotgun (WGS) entry which is preliminary data.</text>
</comment>
<dbReference type="InterPro" id="IPR036938">
    <property type="entry name" value="PAP2/HPO_sf"/>
</dbReference>
<feature type="signal peptide" evidence="1">
    <location>
        <begin position="1"/>
        <end position="33"/>
    </location>
</feature>
<dbReference type="RefSeq" id="WP_203822561.1">
    <property type="nucleotide sequence ID" value="NZ_BAAABP010000012.1"/>
</dbReference>
<reference evidence="4" key="1">
    <citation type="submission" date="2021-01" db="EMBL/GenBank/DDBJ databases">
        <title>Whole genome shotgun sequence of Actinoplanes ferrugineus NBRC 15555.</title>
        <authorList>
            <person name="Komaki H."/>
            <person name="Tamura T."/>
        </authorList>
    </citation>
    <scope>NUCLEOTIDE SEQUENCE</scope>
    <source>
        <strain evidence="4">NBRC 15555</strain>
    </source>
</reference>
<feature type="domain" description="DUF6851" evidence="2">
    <location>
        <begin position="75"/>
        <end position="216"/>
    </location>
</feature>
<keyword evidence="5" id="KW-1185">Reference proteome</keyword>
<evidence type="ECO:0008006" key="6">
    <source>
        <dbReference type="Google" id="ProtNLM"/>
    </source>
</evidence>
<dbReference type="Proteomes" id="UP000598174">
    <property type="component" value="Unassembled WGS sequence"/>
</dbReference>
<dbReference type="Gene3D" id="1.10.606.20">
    <property type="match status" value="1"/>
</dbReference>
<dbReference type="Pfam" id="PF21167">
    <property type="entry name" value="DUF6851"/>
    <property type="match status" value="1"/>
</dbReference>
<feature type="domain" description="Vanadium-dependent haloperoxidase NapH1-like second helical-bundle" evidence="3">
    <location>
        <begin position="319"/>
        <end position="492"/>
    </location>
</feature>
<dbReference type="InterPro" id="IPR049283">
    <property type="entry name" value="DUF6851"/>
</dbReference>
<evidence type="ECO:0000259" key="2">
    <source>
        <dbReference type="Pfam" id="PF21167"/>
    </source>
</evidence>
<gene>
    <name evidence="4" type="ORF">Afe05nite_80590</name>
</gene>
<feature type="chain" id="PRO_5037540998" description="Tat pathway signal protein" evidence="1">
    <location>
        <begin position="34"/>
        <end position="495"/>
    </location>
</feature>
<dbReference type="PANTHER" id="PTHR34599:SF2">
    <property type="entry name" value="TRAF-TYPE DOMAIN-CONTAINING PROTEIN"/>
    <property type="match status" value="1"/>
</dbReference>
<dbReference type="PROSITE" id="PS51318">
    <property type="entry name" value="TAT"/>
    <property type="match status" value="1"/>
</dbReference>
<proteinExistence type="predicted"/>
<name>A0A919MIN6_9ACTN</name>
<dbReference type="InterPro" id="IPR052559">
    <property type="entry name" value="V-haloperoxidase"/>
</dbReference>
<dbReference type="Pfam" id="PF22778">
    <property type="entry name" value="VCPO_2nd"/>
    <property type="match status" value="1"/>
</dbReference>
<sequence>MNGQITRRTMLGGVAAGAGAVLALPSLAVPAAAAEDFDWDNGNAAFSIVVAEFDPIILNYITGGDATLVIRLNLLIAVSMFDAIAPYHPTAVGVHSNLGRRPAGESATNRNKNIALVYATYRAFLTALPFSAGPKLRAVLTKYGLDPDDDQENTTTAVGIGNRAGRSVIAARLHDGANMLGDIGWGPYNRQPYRDYSDYQPVNTVGEVRDLSRWQPAVFTNKGGTYRIQQALTPFFGRVRPYTFTDAREFLLPAPANSDFKRNPRGYREQAETVLAHSAALTDVTKMKAEIFNDKIYSLGYSLGAAAVGSNLSFDEIIQLNAVTAVSEFDAIIACWYNKFRYDTVRPFTAIRYLFKNKRVTAWGGPGKGTVHDLPGSQWTSYLDVNEHPEYPSGSSVLCSTHTQAAIRYLKSDALDLTYQAPRGTSLVEPGVTPARDLALHFSSWTEFGAACRASRLDGGVHFPAATTAGLALGTQFGDLGYEFVQARIEGRAHR</sequence>
<evidence type="ECO:0000259" key="3">
    <source>
        <dbReference type="Pfam" id="PF22778"/>
    </source>
</evidence>
<dbReference type="InterPro" id="IPR006311">
    <property type="entry name" value="TAT_signal"/>
</dbReference>
<evidence type="ECO:0000256" key="1">
    <source>
        <dbReference type="SAM" id="SignalP"/>
    </source>
</evidence>
<protein>
    <recommendedName>
        <fullName evidence="6">Tat pathway signal protein</fullName>
    </recommendedName>
</protein>
<evidence type="ECO:0000313" key="5">
    <source>
        <dbReference type="Proteomes" id="UP000598174"/>
    </source>
</evidence>
<dbReference type="EMBL" id="BOMM01000080">
    <property type="protein sequence ID" value="GIE16219.1"/>
    <property type="molecule type" value="Genomic_DNA"/>
</dbReference>